<dbReference type="KEGG" id="mnm:MNVM_17820"/>
<organism evidence="1 2">
    <name type="scientific">Mycobacterium novum</name>
    <dbReference type="NCBI Taxonomy" id="2492438"/>
    <lineage>
        <taxon>Bacteria</taxon>
        <taxon>Bacillati</taxon>
        <taxon>Actinomycetota</taxon>
        <taxon>Actinomycetes</taxon>
        <taxon>Mycobacteriales</taxon>
        <taxon>Mycobacteriaceae</taxon>
        <taxon>Mycobacterium</taxon>
    </lineage>
</organism>
<protein>
    <submittedName>
        <fullName evidence="1">Uncharacterized protein</fullName>
    </submittedName>
</protein>
<reference evidence="1 2" key="1">
    <citation type="journal article" date="2019" name="Emerg. Microbes Infect.">
        <title>Comprehensive subspecies identification of 175 nontuberculous mycobacteria species based on 7547 genomic profiles.</title>
        <authorList>
            <person name="Matsumoto Y."/>
            <person name="Kinjo T."/>
            <person name="Motooka D."/>
            <person name="Nabeya D."/>
            <person name="Jung N."/>
            <person name="Uechi K."/>
            <person name="Horii T."/>
            <person name="Iida T."/>
            <person name="Fujita J."/>
            <person name="Nakamura S."/>
        </authorList>
    </citation>
    <scope>NUCLEOTIDE SEQUENCE [LARGE SCALE GENOMIC DNA]</scope>
    <source>
        <strain evidence="1 2">JCM 6391</strain>
    </source>
</reference>
<dbReference type="RefSeq" id="WP_013826988.1">
    <property type="nucleotide sequence ID" value="NZ_AP022562.1"/>
</dbReference>
<dbReference type="Proteomes" id="UP000466997">
    <property type="component" value="Chromosome"/>
</dbReference>
<accession>A0A7I7JN93</accession>
<proteinExistence type="predicted"/>
<dbReference type="EMBL" id="AP022562">
    <property type="protein sequence ID" value="BBX12701.1"/>
    <property type="molecule type" value="Genomic_DNA"/>
</dbReference>
<evidence type="ECO:0000313" key="2">
    <source>
        <dbReference type="Proteomes" id="UP000466997"/>
    </source>
</evidence>
<keyword evidence="2" id="KW-1185">Reference proteome</keyword>
<dbReference type="AlphaFoldDB" id="A0A7I7JN93"/>
<name>A0A7I7JN93_9MYCO</name>
<gene>
    <name evidence="1" type="ORF">MNVM_17820</name>
</gene>
<evidence type="ECO:0000313" key="1">
    <source>
        <dbReference type="EMBL" id="BBX12701.1"/>
    </source>
</evidence>
<sequence>MADAGSPATGCAAQLREVLALLERARNLFGDMVVDPPADIAPRTDAAGRWVV</sequence>